<dbReference type="Pfam" id="PF03401">
    <property type="entry name" value="TctC"/>
    <property type="match status" value="1"/>
</dbReference>
<evidence type="ECO:0000313" key="3">
    <source>
        <dbReference type="EMBL" id="RCW63214.1"/>
    </source>
</evidence>
<evidence type="ECO:0000256" key="2">
    <source>
        <dbReference type="SAM" id="SignalP"/>
    </source>
</evidence>
<dbReference type="SUPFAM" id="SSF53850">
    <property type="entry name" value="Periplasmic binding protein-like II"/>
    <property type="match status" value="1"/>
</dbReference>
<gene>
    <name evidence="3" type="ORF">DES41_12038</name>
</gene>
<dbReference type="PANTHER" id="PTHR42928">
    <property type="entry name" value="TRICARBOXYLATE-BINDING PROTEIN"/>
    <property type="match status" value="1"/>
</dbReference>
<reference evidence="3 4" key="1">
    <citation type="submission" date="2018-07" db="EMBL/GenBank/DDBJ databases">
        <title>Genomic Encyclopedia of Type Strains, Phase IV (KMG-IV): sequencing the most valuable type-strain genomes for metagenomic binning, comparative biology and taxonomic classification.</title>
        <authorList>
            <person name="Goeker M."/>
        </authorList>
    </citation>
    <scope>NUCLEOTIDE SEQUENCE [LARGE SCALE GENOMIC DNA]</scope>
    <source>
        <strain evidence="3 4">DSM 21634</strain>
    </source>
</reference>
<dbReference type="OrthoDB" id="8884575at2"/>
<accession>A0A368XB18</accession>
<name>A0A368XB18_9BURK</name>
<sequence length="324" mass="34521">MRLTTKLGIAAIAMAAGLTSVQATDFPEKGKTVTLVIPFPPGGASDVLGRVVAQKLGELWGVTTVVENRAGGESMVGAAAVANGKKDGYYIGLFTLDFVLNRIVQTSQPYDAARDFTPVAQLAQSSLVLVVNSKSEIKTFGDLKAASEKKADGLNFSSCCSVMYFSTEMLKNSTRIKGMHIPYKGSAPSVGAVVAGETDFAIDTPLSIKPFVDSGKLRALLVTSRERAPAFPQVPSLTEAGVPGSFELGTWWGILMPSGVPPQIVAKTSESLKEIMDMPDVKQKLADLGLESQWGSGKEFGQMMEADHARYAKVAKENNLVFKH</sequence>
<feature type="chain" id="PRO_5016562505" evidence="2">
    <location>
        <begin position="24"/>
        <end position="324"/>
    </location>
</feature>
<dbReference type="Proteomes" id="UP000252884">
    <property type="component" value="Unassembled WGS sequence"/>
</dbReference>
<dbReference type="EMBL" id="QPJK01000020">
    <property type="protein sequence ID" value="RCW63214.1"/>
    <property type="molecule type" value="Genomic_DNA"/>
</dbReference>
<organism evidence="3 4">
    <name type="scientific">Pseudorhodoferax soli</name>
    <dbReference type="NCBI Taxonomy" id="545864"/>
    <lineage>
        <taxon>Bacteria</taxon>
        <taxon>Pseudomonadati</taxon>
        <taxon>Pseudomonadota</taxon>
        <taxon>Betaproteobacteria</taxon>
        <taxon>Burkholderiales</taxon>
        <taxon>Comamonadaceae</taxon>
    </lineage>
</organism>
<dbReference type="Gene3D" id="3.40.190.10">
    <property type="entry name" value="Periplasmic binding protein-like II"/>
    <property type="match status" value="1"/>
</dbReference>
<dbReference type="InterPro" id="IPR005064">
    <property type="entry name" value="BUG"/>
</dbReference>
<dbReference type="InterPro" id="IPR042100">
    <property type="entry name" value="Bug_dom1"/>
</dbReference>
<evidence type="ECO:0000256" key="1">
    <source>
        <dbReference type="ARBA" id="ARBA00006987"/>
    </source>
</evidence>
<comment type="caution">
    <text evidence="3">The sequence shown here is derived from an EMBL/GenBank/DDBJ whole genome shotgun (WGS) entry which is preliminary data.</text>
</comment>
<evidence type="ECO:0000313" key="4">
    <source>
        <dbReference type="Proteomes" id="UP000252884"/>
    </source>
</evidence>
<proteinExistence type="inferred from homology"/>
<dbReference type="PIRSF" id="PIRSF017082">
    <property type="entry name" value="YflP"/>
    <property type="match status" value="1"/>
</dbReference>
<comment type="similarity">
    <text evidence="1">Belongs to the UPF0065 (bug) family.</text>
</comment>
<keyword evidence="3" id="KW-0675">Receptor</keyword>
<keyword evidence="2" id="KW-0732">Signal</keyword>
<dbReference type="PANTHER" id="PTHR42928:SF5">
    <property type="entry name" value="BLR1237 PROTEIN"/>
    <property type="match status" value="1"/>
</dbReference>
<protein>
    <submittedName>
        <fullName evidence="3">Tripartite-type tricarboxylate transporter receptor subunit TctC</fullName>
    </submittedName>
</protein>
<dbReference type="AlphaFoldDB" id="A0A368XB18"/>
<keyword evidence="4" id="KW-1185">Reference proteome</keyword>
<feature type="signal peptide" evidence="2">
    <location>
        <begin position="1"/>
        <end position="23"/>
    </location>
</feature>
<dbReference type="RefSeq" id="WP_114472729.1">
    <property type="nucleotide sequence ID" value="NZ_QPJK01000020.1"/>
</dbReference>
<dbReference type="Gene3D" id="3.40.190.150">
    <property type="entry name" value="Bordetella uptake gene, domain 1"/>
    <property type="match status" value="1"/>
</dbReference>